<accession>A0A916ZUV4</accession>
<keyword evidence="1" id="KW-0812">Transmembrane</keyword>
<feature type="transmembrane region" description="Helical" evidence="1">
    <location>
        <begin position="38"/>
        <end position="57"/>
    </location>
</feature>
<gene>
    <name evidence="2" type="ORF">GCM10010831_15520</name>
</gene>
<evidence type="ECO:0000313" key="3">
    <source>
        <dbReference type="Proteomes" id="UP000599688"/>
    </source>
</evidence>
<sequence length="124" mass="14673">MTVKFNQKRRNLITLISLFVTISLFYSIWDYATSKSNLLLLISFLVQVIFWFGMIYFQAAKYNDEKIVAQFGWPQIKYEDIVSIEKKFGDILIKSKKSKIGINKDIVDRVSLDNFLEYLKKRTQ</sequence>
<dbReference type="EMBL" id="BMGL01000008">
    <property type="protein sequence ID" value="GGE15091.1"/>
    <property type="molecule type" value="Genomic_DNA"/>
</dbReference>
<evidence type="ECO:0000256" key="1">
    <source>
        <dbReference type="SAM" id="Phobius"/>
    </source>
</evidence>
<reference evidence="2 3" key="1">
    <citation type="journal article" date="2014" name="Int. J. Syst. Evol. Microbiol.">
        <title>Complete genome sequence of Corynebacterium casei LMG S-19264T (=DSM 44701T), isolated from a smear-ripened cheese.</title>
        <authorList>
            <consortium name="US DOE Joint Genome Institute (JGI-PGF)"/>
            <person name="Walter F."/>
            <person name="Albersmeier A."/>
            <person name="Kalinowski J."/>
            <person name="Ruckert C."/>
        </authorList>
    </citation>
    <scope>NUCLEOTIDE SEQUENCE [LARGE SCALE GENOMIC DNA]</scope>
    <source>
        <strain evidence="2 3">CGMCC 1.12925</strain>
    </source>
</reference>
<keyword evidence="3" id="KW-1185">Reference proteome</keyword>
<protein>
    <submittedName>
        <fullName evidence="2">Uncharacterized protein</fullName>
    </submittedName>
</protein>
<organism evidence="2 3">
    <name type="scientific">Psychroflexus salis</name>
    <dbReference type="NCBI Taxonomy" id="1526574"/>
    <lineage>
        <taxon>Bacteria</taxon>
        <taxon>Pseudomonadati</taxon>
        <taxon>Bacteroidota</taxon>
        <taxon>Flavobacteriia</taxon>
        <taxon>Flavobacteriales</taxon>
        <taxon>Flavobacteriaceae</taxon>
        <taxon>Psychroflexus</taxon>
    </lineage>
</organism>
<comment type="caution">
    <text evidence="2">The sequence shown here is derived from an EMBL/GenBank/DDBJ whole genome shotgun (WGS) entry which is preliminary data.</text>
</comment>
<evidence type="ECO:0000313" key="2">
    <source>
        <dbReference type="EMBL" id="GGE15091.1"/>
    </source>
</evidence>
<feature type="transmembrane region" description="Helical" evidence="1">
    <location>
        <begin position="12"/>
        <end position="32"/>
    </location>
</feature>
<proteinExistence type="predicted"/>
<dbReference type="Proteomes" id="UP000599688">
    <property type="component" value="Unassembled WGS sequence"/>
</dbReference>
<keyword evidence="1" id="KW-1133">Transmembrane helix</keyword>
<name>A0A916ZUV4_9FLAO</name>
<keyword evidence="1" id="KW-0472">Membrane</keyword>
<dbReference type="RefSeq" id="WP_188406258.1">
    <property type="nucleotide sequence ID" value="NZ_BMGL01000008.1"/>
</dbReference>
<dbReference type="AlphaFoldDB" id="A0A916ZUV4"/>